<dbReference type="Gene3D" id="1.10.600.10">
    <property type="entry name" value="Farnesyl Diphosphate Synthase"/>
    <property type="match status" value="1"/>
</dbReference>
<evidence type="ECO:0000259" key="7">
    <source>
        <dbReference type="Pfam" id="PF03936"/>
    </source>
</evidence>
<comment type="caution">
    <text evidence="8">The sequence shown here is derived from an EMBL/GenBank/DDBJ whole genome shotgun (WGS) entry which is preliminary data.</text>
</comment>
<keyword evidence="5" id="KW-0456">Lyase</keyword>
<proteinExistence type="predicted"/>
<keyword evidence="3" id="KW-0479">Metal-binding</keyword>
<dbReference type="SFLD" id="SFLDS00005">
    <property type="entry name" value="Isoprenoid_Synthase_Type_I"/>
    <property type="match status" value="1"/>
</dbReference>
<evidence type="ECO:0000313" key="8">
    <source>
        <dbReference type="EMBL" id="CAA2980613.1"/>
    </source>
</evidence>
<keyword evidence="9" id="KW-1185">Reference proteome</keyword>
<feature type="domain" description="Terpene synthase metal-binding" evidence="7">
    <location>
        <begin position="263"/>
        <end position="501"/>
    </location>
</feature>
<evidence type="ECO:0000313" key="9">
    <source>
        <dbReference type="Proteomes" id="UP000594638"/>
    </source>
</evidence>
<dbReference type="InterPro" id="IPR005630">
    <property type="entry name" value="Terpene_synthase_metal-bd"/>
</dbReference>
<comment type="pathway">
    <text evidence="2">Secondary metabolite biosynthesis; terpenoid biosynthesis.</text>
</comment>
<dbReference type="InterPro" id="IPR008930">
    <property type="entry name" value="Terpenoid_cyclase/PrenylTrfase"/>
</dbReference>
<gene>
    <name evidence="8" type="ORF">OLEA9_A013817</name>
</gene>
<name>A0A8S0RN48_OLEEU</name>
<dbReference type="SFLD" id="SFLDG01019">
    <property type="entry name" value="Terpene_Cyclase_Like_1_C_Termi"/>
    <property type="match status" value="1"/>
</dbReference>
<comment type="cofactor">
    <cofactor evidence="1">
        <name>Mg(2+)</name>
        <dbReference type="ChEBI" id="CHEBI:18420"/>
    </cofactor>
</comment>
<reference evidence="8 9" key="1">
    <citation type="submission" date="2019-12" db="EMBL/GenBank/DDBJ databases">
        <authorList>
            <person name="Alioto T."/>
            <person name="Alioto T."/>
            <person name="Gomez Garrido J."/>
        </authorList>
    </citation>
    <scope>NUCLEOTIDE SEQUENCE [LARGE SCALE GENOMIC DNA]</scope>
</reference>
<feature type="domain" description="Terpene synthase N-terminal" evidence="6">
    <location>
        <begin position="33"/>
        <end position="206"/>
    </location>
</feature>
<evidence type="ECO:0000256" key="2">
    <source>
        <dbReference type="ARBA" id="ARBA00004721"/>
    </source>
</evidence>
<protein>
    <submittedName>
        <fullName evidence="8">Vetispiradiene synthase 2-like</fullName>
    </submittedName>
</protein>
<dbReference type="GO" id="GO:0000287">
    <property type="term" value="F:magnesium ion binding"/>
    <property type="evidence" value="ECO:0007669"/>
    <property type="project" value="InterPro"/>
</dbReference>
<dbReference type="SUPFAM" id="SSF48239">
    <property type="entry name" value="Terpenoid cyclases/Protein prenyltransferases"/>
    <property type="match status" value="1"/>
</dbReference>
<sequence>MAGISMAPALVKNATNCEKEIVRPVAKFSPSLWGEQFIKFSFDTELAEKYAKEIEGLKNEVRSMLTVQGKYMVETMNLIDTLERLGVSYQFEEEIGELLERFFNLNSNYADEAYDLYIVALHFRLFRQHGYRISCDIFKKFIDENGKFKENIKSDTRGLLSLYEAAYLRVHGEDILEDAIAFTTNNLKSMAPHLSSTISKQVAHALVQSIHFGNPRIEAHNFISIYEGDEFKEELLLRFAKLDYNSLQMLHKQDLYELSRWWKELDLVSKLPYARDRVVESFFWAVGVYHEPQYSTARIMLTKTIAMTSIIDDTYDAYGTVEELEVFTEAIQRWDISEIERLPEYIKPFYSALLNLYEEFDEELSKEGRSYAIHYAKEALKELVRAYYVEAKWFIEGHLPPFSEYMSNALITCTYCYHTFTSLLGIKSVTKEDFEWLSNKPKILMAGLIICRFIDDIATYEVEKERGQIATGIDSYMTENGVTKEVAVDKFLKMTTNAWKDINEECLRPTSSSREILMRILNLERNIDVTYKGNEDGYTQPEKVLKPHIIAMFIDLFEV</sequence>
<dbReference type="InterPro" id="IPR008949">
    <property type="entry name" value="Isoprenoid_synthase_dom_sf"/>
</dbReference>
<dbReference type="EMBL" id="CACTIH010003650">
    <property type="protein sequence ID" value="CAA2980613.1"/>
    <property type="molecule type" value="Genomic_DNA"/>
</dbReference>
<dbReference type="SUPFAM" id="SSF48576">
    <property type="entry name" value="Terpenoid synthases"/>
    <property type="match status" value="1"/>
</dbReference>
<dbReference type="InterPro" id="IPR001906">
    <property type="entry name" value="Terpene_synth_N"/>
</dbReference>
<dbReference type="FunFam" id="1.10.600.10:FF:000007">
    <property type="entry name" value="Isoprene synthase, chloroplastic"/>
    <property type="match status" value="1"/>
</dbReference>
<dbReference type="Gramene" id="OE9A013817T1">
    <property type="protein sequence ID" value="OE9A013817C1"/>
    <property type="gene ID" value="OE9A013817"/>
</dbReference>
<dbReference type="InterPro" id="IPR050148">
    <property type="entry name" value="Terpene_synthase-like"/>
</dbReference>
<dbReference type="InterPro" id="IPR036965">
    <property type="entry name" value="Terpene_synth_N_sf"/>
</dbReference>
<dbReference type="PANTHER" id="PTHR31225:SF93">
    <property type="entry name" value="ALPHA-HUMULENE_(-)-(E)-BETA-CARYOPHYLLENE SYNTHASE"/>
    <property type="match status" value="1"/>
</dbReference>
<dbReference type="GO" id="GO:0016102">
    <property type="term" value="P:diterpenoid biosynthetic process"/>
    <property type="evidence" value="ECO:0007669"/>
    <property type="project" value="InterPro"/>
</dbReference>
<dbReference type="PANTHER" id="PTHR31225">
    <property type="entry name" value="OS04G0344100 PROTEIN-RELATED"/>
    <property type="match status" value="1"/>
</dbReference>
<accession>A0A8S0RN48</accession>
<dbReference type="InterPro" id="IPR034741">
    <property type="entry name" value="Terpene_cyclase-like_1_C"/>
</dbReference>
<evidence type="ECO:0000259" key="6">
    <source>
        <dbReference type="Pfam" id="PF01397"/>
    </source>
</evidence>
<dbReference type="Pfam" id="PF01397">
    <property type="entry name" value="Terpene_synth"/>
    <property type="match status" value="1"/>
</dbReference>
<evidence type="ECO:0000256" key="5">
    <source>
        <dbReference type="ARBA" id="ARBA00023239"/>
    </source>
</evidence>
<evidence type="ECO:0000256" key="1">
    <source>
        <dbReference type="ARBA" id="ARBA00001946"/>
    </source>
</evidence>
<evidence type="ECO:0000256" key="3">
    <source>
        <dbReference type="ARBA" id="ARBA00022723"/>
    </source>
</evidence>
<dbReference type="Proteomes" id="UP000594638">
    <property type="component" value="Unassembled WGS sequence"/>
</dbReference>
<dbReference type="Gene3D" id="1.50.10.130">
    <property type="entry name" value="Terpene synthase, N-terminal domain"/>
    <property type="match status" value="1"/>
</dbReference>
<keyword evidence="4" id="KW-0460">Magnesium</keyword>
<dbReference type="Pfam" id="PF03936">
    <property type="entry name" value="Terpene_synth_C"/>
    <property type="match status" value="1"/>
</dbReference>
<dbReference type="FunFam" id="1.50.10.130:FF:000001">
    <property type="entry name" value="Isoprene synthase, chloroplastic"/>
    <property type="match status" value="1"/>
</dbReference>
<dbReference type="GO" id="GO:0010333">
    <property type="term" value="F:terpene synthase activity"/>
    <property type="evidence" value="ECO:0007669"/>
    <property type="project" value="InterPro"/>
</dbReference>
<evidence type="ECO:0000256" key="4">
    <source>
        <dbReference type="ARBA" id="ARBA00022842"/>
    </source>
</evidence>
<dbReference type="AlphaFoldDB" id="A0A8S0RN48"/>
<dbReference type="CDD" id="cd00684">
    <property type="entry name" value="Terpene_cyclase_plant_C1"/>
    <property type="match status" value="1"/>
</dbReference>
<dbReference type="InterPro" id="IPR044814">
    <property type="entry name" value="Terpene_cyclase_plant_C1"/>
</dbReference>
<dbReference type="OrthoDB" id="1877784at2759"/>
<organism evidence="8 9">
    <name type="scientific">Olea europaea subsp. europaea</name>
    <dbReference type="NCBI Taxonomy" id="158383"/>
    <lineage>
        <taxon>Eukaryota</taxon>
        <taxon>Viridiplantae</taxon>
        <taxon>Streptophyta</taxon>
        <taxon>Embryophyta</taxon>
        <taxon>Tracheophyta</taxon>
        <taxon>Spermatophyta</taxon>
        <taxon>Magnoliopsida</taxon>
        <taxon>eudicotyledons</taxon>
        <taxon>Gunneridae</taxon>
        <taxon>Pentapetalae</taxon>
        <taxon>asterids</taxon>
        <taxon>lamiids</taxon>
        <taxon>Lamiales</taxon>
        <taxon>Oleaceae</taxon>
        <taxon>Oleeae</taxon>
        <taxon>Olea</taxon>
    </lineage>
</organism>